<dbReference type="EMBL" id="JASBWS010000115">
    <property type="protein sequence ID" value="KAJ9096221.1"/>
    <property type="molecule type" value="Genomic_DNA"/>
</dbReference>
<evidence type="ECO:0000313" key="1">
    <source>
        <dbReference type="EMBL" id="KAJ9096221.1"/>
    </source>
</evidence>
<sequence length="466" mass="50362">MAEDSARIRAREAHDNTIDLSASPPRQPNMGLHSRFTAQTGSPSLNMPPRSSPSRTYPSSPPSTSGYGSPPSTPKGHPLPIHQGDYLSRSSLIGFLGGGGSGVKQGMTGNAYTSIGGARRSSAAGGKFYPPDQPTSSTSSKFTSTISYLTRGIPRKIRTPLVCLVCLILLGTVGLKIAHERADTLARMQAKRFAANLQKAYIVDTASPAAHGDTNPQQQQVVVAVDTGSKLVLQPETYRSKTVQKDAMESLAVVVPFDSKDVGFAMNAREETAALLSFITSTSNNALPATLDPAEPLDPQLVLDFDFTRPTARADLAALVADTFAMYPVVLFGQMRDPYYREMRKLFSGYVVHPAPLVVEVDQRADQEIILGLLQRLLGIKELPVLMLNGQSAGPWTQIQETADNGNFMKLIATRSSAKISEKKLKKRPKGVKDAERAENERILKPKPIIDDAEESEAGTVESSWE</sequence>
<dbReference type="Proteomes" id="UP001230649">
    <property type="component" value="Unassembled WGS sequence"/>
</dbReference>
<gene>
    <name evidence="1" type="ORF">QFC20_006465</name>
</gene>
<proteinExistence type="predicted"/>
<comment type="caution">
    <text evidence="1">The sequence shown here is derived from an EMBL/GenBank/DDBJ whole genome shotgun (WGS) entry which is preliminary data.</text>
</comment>
<evidence type="ECO:0000313" key="2">
    <source>
        <dbReference type="Proteomes" id="UP001230649"/>
    </source>
</evidence>
<protein>
    <submittedName>
        <fullName evidence="1">Uncharacterized protein</fullName>
    </submittedName>
</protein>
<name>A0ACC2VC80_9TREE</name>
<keyword evidence="2" id="KW-1185">Reference proteome</keyword>
<reference evidence="1" key="1">
    <citation type="submission" date="2023-04" db="EMBL/GenBank/DDBJ databases">
        <title>Draft Genome sequencing of Naganishia species isolated from polar environments using Oxford Nanopore Technology.</title>
        <authorList>
            <person name="Leo P."/>
            <person name="Venkateswaran K."/>
        </authorList>
    </citation>
    <scope>NUCLEOTIDE SEQUENCE</scope>
    <source>
        <strain evidence="1">MNA-CCFEE 5262</strain>
    </source>
</reference>
<accession>A0ACC2VC80</accession>
<organism evidence="1 2">
    <name type="scientific">Naganishia adeliensis</name>
    <dbReference type="NCBI Taxonomy" id="92952"/>
    <lineage>
        <taxon>Eukaryota</taxon>
        <taxon>Fungi</taxon>
        <taxon>Dikarya</taxon>
        <taxon>Basidiomycota</taxon>
        <taxon>Agaricomycotina</taxon>
        <taxon>Tremellomycetes</taxon>
        <taxon>Filobasidiales</taxon>
        <taxon>Filobasidiaceae</taxon>
        <taxon>Naganishia</taxon>
    </lineage>
</organism>